<keyword evidence="1" id="KW-1133">Transmembrane helix</keyword>
<organism evidence="2 3">
    <name type="scientific">Saccharothrix hoggarensis</name>
    <dbReference type="NCBI Taxonomy" id="913853"/>
    <lineage>
        <taxon>Bacteria</taxon>
        <taxon>Bacillati</taxon>
        <taxon>Actinomycetota</taxon>
        <taxon>Actinomycetes</taxon>
        <taxon>Pseudonocardiales</taxon>
        <taxon>Pseudonocardiaceae</taxon>
        <taxon>Saccharothrix</taxon>
    </lineage>
</organism>
<dbReference type="Proteomes" id="UP001597168">
    <property type="component" value="Unassembled WGS sequence"/>
</dbReference>
<evidence type="ECO:0000313" key="2">
    <source>
        <dbReference type="EMBL" id="MFD1151228.1"/>
    </source>
</evidence>
<accession>A0ABW3R2B7</accession>
<feature type="transmembrane region" description="Helical" evidence="1">
    <location>
        <begin position="222"/>
        <end position="243"/>
    </location>
</feature>
<sequence>MPLAAFRSDDVAFVVTVGASAMDAGRTQLWSNRTYLAHAGVSPALIGPLGHNASRMLIAAGLFGDTAFDPATALADVDQPLLGVFAEHDRSTAPGESLTAFREALDRGGNAHYTLRVVPDADHTLRRSADGFDRAPDTADFATGHAELMTSWVNALADGPPRPHADPPPAQSARSEPVAPLAWYESPWLHVLAVVLMLPAFLSHPVVTAVRRWRGRREPVRHPVGPLSAAGIVTVLGALAYLFRIVHTGANQVGTTVLGRPLPWLALQLAAFCVLAGTALTITRWRTFPAATRLRLAAPTAAGVVFLPWAAYWGLLTV</sequence>
<name>A0ABW3R2B7_9PSEU</name>
<reference evidence="3" key="1">
    <citation type="journal article" date="2019" name="Int. J. Syst. Evol. Microbiol.">
        <title>The Global Catalogue of Microorganisms (GCM) 10K type strain sequencing project: providing services to taxonomists for standard genome sequencing and annotation.</title>
        <authorList>
            <consortium name="The Broad Institute Genomics Platform"/>
            <consortium name="The Broad Institute Genome Sequencing Center for Infectious Disease"/>
            <person name="Wu L."/>
            <person name="Ma J."/>
        </authorList>
    </citation>
    <scope>NUCLEOTIDE SEQUENCE [LARGE SCALE GENOMIC DNA]</scope>
    <source>
        <strain evidence="3">CCUG 60214</strain>
    </source>
</reference>
<dbReference type="InterPro" id="IPR029058">
    <property type="entry name" value="AB_hydrolase_fold"/>
</dbReference>
<protein>
    <submittedName>
        <fullName evidence="2">Alpha/beta hydrolase</fullName>
    </submittedName>
</protein>
<evidence type="ECO:0000256" key="1">
    <source>
        <dbReference type="SAM" id="Phobius"/>
    </source>
</evidence>
<keyword evidence="1" id="KW-0472">Membrane</keyword>
<gene>
    <name evidence="2" type="ORF">ACFQ3T_29205</name>
</gene>
<feature type="transmembrane region" description="Helical" evidence="1">
    <location>
        <begin position="294"/>
        <end position="315"/>
    </location>
</feature>
<feature type="transmembrane region" description="Helical" evidence="1">
    <location>
        <begin position="188"/>
        <end position="210"/>
    </location>
</feature>
<dbReference type="GO" id="GO:0016787">
    <property type="term" value="F:hydrolase activity"/>
    <property type="evidence" value="ECO:0007669"/>
    <property type="project" value="UniProtKB-KW"/>
</dbReference>
<dbReference type="RefSeq" id="WP_380728047.1">
    <property type="nucleotide sequence ID" value="NZ_JBHTLK010000219.1"/>
</dbReference>
<comment type="caution">
    <text evidence="2">The sequence shown here is derived from an EMBL/GenBank/DDBJ whole genome shotgun (WGS) entry which is preliminary data.</text>
</comment>
<keyword evidence="3" id="KW-1185">Reference proteome</keyword>
<dbReference type="SUPFAM" id="SSF53474">
    <property type="entry name" value="alpha/beta-Hydrolases"/>
    <property type="match status" value="1"/>
</dbReference>
<evidence type="ECO:0000313" key="3">
    <source>
        <dbReference type="Proteomes" id="UP001597168"/>
    </source>
</evidence>
<dbReference type="EMBL" id="JBHTLK010000219">
    <property type="protein sequence ID" value="MFD1151228.1"/>
    <property type="molecule type" value="Genomic_DNA"/>
</dbReference>
<feature type="transmembrane region" description="Helical" evidence="1">
    <location>
        <begin position="263"/>
        <end position="282"/>
    </location>
</feature>
<keyword evidence="1" id="KW-0812">Transmembrane</keyword>
<keyword evidence="2" id="KW-0378">Hydrolase</keyword>
<dbReference type="Gene3D" id="3.40.50.1820">
    <property type="entry name" value="alpha/beta hydrolase"/>
    <property type="match status" value="1"/>
</dbReference>
<proteinExistence type="predicted"/>